<name>A0A1F7IM58_9BACT</name>
<gene>
    <name evidence="1" type="ORF">A3B40_04655</name>
</gene>
<evidence type="ECO:0000313" key="1">
    <source>
        <dbReference type="EMBL" id="OGK44380.1"/>
    </source>
</evidence>
<organism evidence="1 2">
    <name type="scientific">Candidatus Roizmanbacteria bacterium RIFCSPLOWO2_01_FULL_37_16</name>
    <dbReference type="NCBI Taxonomy" id="1802058"/>
    <lineage>
        <taxon>Bacteria</taxon>
        <taxon>Candidatus Roizmaniibacteriota</taxon>
    </lineage>
</organism>
<dbReference type="AlphaFoldDB" id="A0A1F7IM58"/>
<sequence length="204" mass="22801">MGSNEGSRLTILSQGIPPLMDASKIYEPEKIKDLLLERGVLVTLSGSSSFGIKVGLNMPTLAYDPRYNGPNGLAINWQLSLLPIYTPVFTDSQLLNRNRTKIDARIQGLILMMFEGMKIGPEQVFGYSSGRLDLAKGAMVDSGKYPIDYYYWQEVVQGIQSGIFTYVVAESKATAYMIGQDDRTTLERGSLHFTTNKPQERLYR</sequence>
<accession>A0A1F7IM58</accession>
<dbReference type="Proteomes" id="UP000178040">
    <property type="component" value="Unassembled WGS sequence"/>
</dbReference>
<evidence type="ECO:0000313" key="2">
    <source>
        <dbReference type="Proteomes" id="UP000178040"/>
    </source>
</evidence>
<proteinExistence type="predicted"/>
<dbReference type="EMBL" id="MGAI01000029">
    <property type="protein sequence ID" value="OGK44380.1"/>
    <property type="molecule type" value="Genomic_DNA"/>
</dbReference>
<protein>
    <submittedName>
        <fullName evidence="1">Uncharacterized protein</fullName>
    </submittedName>
</protein>
<reference evidence="1 2" key="1">
    <citation type="journal article" date="2016" name="Nat. Commun.">
        <title>Thousands of microbial genomes shed light on interconnected biogeochemical processes in an aquifer system.</title>
        <authorList>
            <person name="Anantharaman K."/>
            <person name="Brown C.T."/>
            <person name="Hug L.A."/>
            <person name="Sharon I."/>
            <person name="Castelle C.J."/>
            <person name="Probst A.J."/>
            <person name="Thomas B.C."/>
            <person name="Singh A."/>
            <person name="Wilkins M.J."/>
            <person name="Karaoz U."/>
            <person name="Brodie E.L."/>
            <person name="Williams K.H."/>
            <person name="Hubbard S.S."/>
            <person name="Banfield J.F."/>
        </authorList>
    </citation>
    <scope>NUCLEOTIDE SEQUENCE [LARGE SCALE GENOMIC DNA]</scope>
</reference>
<comment type="caution">
    <text evidence="1">The sequence shown here is derived from an EMBL/GenBank/DDBJ whole genome shotgun (WGS) entry which is preliminary data.</text>
</comment>